<dbReference type="GO" id="GO:0061709">
    <property type="term" value="P:reticulophagy"/>
    <property type="evidence" value="ECO:0007669"/>
    <property type="project" value="TreeGrafter"/>
</dbReference>
<dbReference type="STRING" id="145388.A0A0D2MA47"/>
<dbReference type="PANTHER" id="PTHR13222:SF1">
    <property type="entry name" value="RB1-INDUCIBLE COILED-COIL PROTEIN 1"/>
    <property type="match status" value="1"/>
</dbReference>
<dbReference type="EMBL" id="KK105805">
    <property type="protein sequence ID" value="KIY92250.1"/>
    <property type="molecule type" value="Genomic_DNA"/>
</dbReference>
<dbReference type="GeneID" id="25733401"/>
<accession>A0A0D2MA47</accession>
<feature type="compositionally biased region" description="Gly residues" evidence="1">
    <location>
        <begin position="208"/>
        <end position="219"/>
    </location>
</feature>
<dbReference type="GO" id="GO:0034045">
    <property type="term" value="C:phagophore assembly site membrane"/>
    <property type="evidence" value="ECO:0007669"/>
    <property type="project" value="TreeGrafter"/>
</dbReference>
<dbReference type="Gene3D" id="3.10.20.90">
    <property type="entry name" value="Phosphatidylinositol 3-kinase Catalytic Subunit, Chain A, domain 1"/>
    <property type="match status" value="1"/>
</dbReference>
<dbReference type="SUPFAM" id="SSF54236">
    <property type="entry name" value="Ubiquitin-like"/>
    <property type="match status" value="1"/>
</dbReference>
<dbReference type="InterPro" id="IPR040040">
    <property type="entry name" value="ATG11"/>
</dbReference>
<dbReference type="RefSeq" id="XP_013891270.1">
    <property type="nucleotide sequence ID" value="XM_014035816.1"/>
</dbReference>
<dbReference type="GO" id="GO:0000045">
    <property type="term" value="P:autophagosome assembly"/>
    <property type="evidence" value="ECO:0007669"/>
    <property type="project" value="InterPro"/>
</dbReference>
<dbReference type="GO" id="GO:0034727">
    <property type="term" value="P:piecemeal microautophagy of the nucleus"/>
    <property type="evidence" value="ECO:0007669"/>
    <property type="project" value="TreeGrafter"/>
</dbReference>
<evidence type="ECO:0000313" key="3">
    <source>
        <dbReference type="Proteomes" id="UP000054498"/>
    </source>
</evidence>
<evidence type="ECO:0000313" key="2">
    <source>
        <dbReference type="EMBL" id="KIY92250.1"/>
    </source>
</evidence>
<dbReference type="GO" id="GO:0019901">
    <property type="term" value="F:protein kinase binding"/>
    <property type="evidence" value="ECO:0007669"/>
    <property type="project" value="TreeGrafter"/>
</dbReference>
<dbReference type="InterPro" id="IPR029071">
    <property type="entry name" value="Ubiquitin-like_domsf"/>
</dbReference>
<evidence type="ECO:0008006" key="4">
    <source>
        <dbReference type="Google" id="ProtNLM"/>
    </source>
</evidence>
<dbReference type="PANTHER" id="PTHR13222">
    <property type="entry name" value="RB1-INDUCIBLE COILED-COIL"/>
    <property type="match status" value="1"/>
</dbReference>
<dbReference type="KEGG" id="mng:MNEG_15712"/>
<organism evidence="2 3">
    <name type="scientific">Monoraphidium neglectum</name>
    <dbReference type="NCBI Taxonomy" id="145388"/>
    <lineage>
        <taxon>Eukaryota</taxon>
        <taxon>Viridiplantae</taxon>
        <taxon>Chlorophyta</taxon>
        <taxon>core chlorophytes</taxon>
        <taxon>Chlorophyceae</taxon>
        <taxon>CS clade</taxon>
        <taxon>Sphaeropleales</taxon>
        <taxon>Selenastraceae</taxon>
        <taxon>Monoraphidium</taxon>
    </lineage>
</organism>
<sequence length="238" mass="25816">MASTGIVLVLVAHNGKTLQLDVAAQTRVDAVQQALVSFTGVAVGDQILMCHGARLDPAKPLSAYKLPVRRVRLGARQQRPAHSAVGAPSPPETLISSARGARFLASTHYMQLDPAAAEDQPVFLYHKAFLRPGAKPPPPEPVPQIAVQVPQLAPVTLRHPLEAAHSPLVRALPEYERQFEQQLVEARAYWETSRQRMHWCARGRRGAGLRGRGARGAGRQGVKREGGTPPRVSWAGDL</sequence>
<gene>
    <name evidence="2" type="ORF">MNEG_15712</name>
</gene>
<dbReference type="GO" id="GO:0060090">
    <property type="term" value="F:molecular adaptor activity"/>
    <property type="evidence" value="ECO:0007669"/>
    <property type="project" value="TreeGrafter"/>
</dbReference>
<dbReference type="GO" id="GO:0000422">
    <property type="term" value="P:autophagy of mitochondrion"/>
    <property type="evidence" value="ECO:0007669"/>
    <property type="project" value="TreeGrafter"/>
</dbReference>
<reference evidence="2 3" key="1">
    <citation type="journal article" date="2013" name="BMC Genomics">
        <title>Reconstruction of the lipid metabolism for the microalga Monoraphidium neglectum from its genome sequence reveals characteristics suitable for biofuel production.</title>
        <authorList>
            <person name="Bogen C."/>
            <person name="Al-Dilaimi A."/>
            <person name="Albersmeier A."/>
            <person name="Wichmann J."/>
            <person name="Grundmann M."/>
            <person name="Rupp O."/>
            <person name="Lauersen K.J."/>
            <person name="Blifernez-Klassen O."/>
            <person name="Kalinowski J."/>
            <person name="Goesmann A."/>
            <person name="Mussgnug J.H."/>
            <person name="Kruse O."/>
        </authorList>
    </citation>
    <scope>NUCLEOTIDE SEQUENCE [LARGE SCALE GENOMIC DNA]</scope>
    <source>
        <strain evidence="2 3">SAG 48.87</strain>
    </source>
</reference>
<proteinExistence type="predicted"/>
<feature type="region of interest" description="Disordered" evidence="1">
    <location>
        <begin position="206"/>
        <end position="238"/>
    </location>
</feature>
<dbReference type="Proteomes" id="UP000054498">
    <property type="component" value="Unassembled WGS sequence"/>
</dbReference>
<name>A0A0D2MA47_9CHLO</name>
<dbReference type="OrthoDB" id="447953at2759"/>
<dbReference type="AlphaFoldDB" id="A0A0D2MA47"/>
<dbReference type="GO" id="GO:1990316">
    <property type="term" value="C:Atg1/ULK1 kinase complex"/>
    <property type="evidence" value="ECO:0007669"/>
    <property type="project" value="TreeGrafter"/>
</dbReference>
<dbReference type="GO" id="GO:0034517">
    <property type="term" value="P:ribophagy"/>
    <property type="evidence" value="ECO:0007669"/>
    <property type="project" value="TreeGrafter"/>
</dbReference>
<evidence type="ECO:0000256" key="1">
    <source>
        <dbReference type="SAM" id="MobiDB-lite"/>
    </source>
</evidence>
<protein>
    <recommendedName>
        <fullName evidence="4">Ubiquitin-like domain-containing protein</fullName>
    </recommendedName>
</protein>
<keyword evidence="3" id="KW-1185">Reference proteome</keyword>